<sequence length="59" mass="6955">MNELEFETFVVLDKELLRVSNWLTRDIFQTTDGLLEILRYSNDPVPGAPRTKWMNLVQT</sequence>
<organism evidence="1 2">
    <name type="scientific">Candidatus Marsarchaeota G2 archaeon BE_D</name>
    <dbReference type="NCBI Taxonomy" id="1978158"/>
    <lineage>
        <taxon>Archaea</taxon>
        <taxon>Candidatus Marsarchaeota</taxon>
        <taxon>Candidatus Marsarchaeota group 2</taxon>
    </lineage>
</organism>
<accession>A0A2R6C0N3</accession>
<evidence type="ECO:0000313" key="2">
    <source>
        <dbReference type="Proteomes" id="UP000242015"/>
    </source>
</evidence>
<dbReference type="EMBL" id="NEXF01000706">
    <property type="protein sequence ID" value="PSO04442.1"/>
    <property type="molecule type" value="Genomic_DNA"/>
</dbReference>
<comment type="caution">
    <text evidence="1">The sequence shown here is derived from an EMBL/GenBank/DDBJ whole genome shotgun (WGS) entry which is preliminary data.</text>
</comment>
<reference evidence="1 2" key="1">
    <citation type="submission" date="2017-04" db="EMBL/GenBank/DDBJ databases">
        <title>Novel microbial lineages endemic to geothermal iron-oxide mats fill important gaps in the evolutionary history of Archaea.</title>
        <authorList>
            <person name="Jay Z.J."/>
            <person name="Beam J.P."/>
            <person name="Dlakic M."/>
            <person name="Rusch D.B."/>
            <person name="Kozubal M.A."/>
            <person name="Inskeep W.P."/>
        </authorList>
    </citation>
    <scope>NUCLEOTIDE SEQUENCE [LARGE SCALE GENOMIC DNA]</scope>
    <source>
        <strain evidence="1">BE_D</strain>
    </source>
</reference>
<evidence type="ECO:0000313" key="1">
    <source>
        <dbReference type="EMBL" id="PSO04442.1"/>
    </source>
</evidence>
<proteinExistence type="predicted"/>
<dbReference type="Proteomes" id="UP000242015">
    <property type="component" value="Unassembled WGS sequence"/>
</dbReference>
<dbReference type="AlphaFoldDB" id="A0A2R6C0N3"/>
<gene>
    <name evidence="1" type="ORF">B9Q04_19430</name>
</gene>
<name>A0A2R6C0N3_9ARCH</name>
<protein>
    <submittedName>
        <fullName evidence="1">Uncharacterized protein</fullName>
    </submittedName>
</protein>